<dbReference type="AlphaFoldDB" id="A0A0W0SRC6"/>
<dbReference type="InterPro" id="IPR001602">
    <property type="entry name" value="UPF0047_YjbQ-like"/>
</dbReference>
<dbReference type="STRING" id="1212489.Ldro_2168"/>
<dbReference type="Pfam" id="PF01894">
    <property type="entry name" value="YjbQ"/>
    <property type="match status" value="1"/>
</dbReference>
<evidence type="ECO:0000256" key="1">
    <source>
        <dbReference type="ARBA" id="ARBA00005534"/>
    </source>
</evidence>
<sequence>MVTVMDKMIPIYWQNLCTLPRKSRGFNLITAEIQQSMTTMPVVQTGLAHLFLQHTSASLTISENTCTDVPIDLEAYFNRAIPDDERLYRHILEGADDMPAHIKNVLLGASLTIPISKGQLALGQWQGIYLCEHRNHADERRIVITVHGI</sequence>
<dbReference type="PIRSF" id="PIRSF004681">
    <property type="entry name" value="UCP004681"/>
    <property type="match status" value="1"/>
</dbReference>
<dbReference type="EMBL" id="LNXY01000027">
    <property type="protein sequence ID" value="KTC85843.1"/>
    <property type="molecule type" value="Genomic_DNA"/>
</dbReference>
<dbReference type="PATRIC" id="fig|1212489.4.peg.2291"/>
<evidence type="ECO:0008006" key="4">
    <source>
        <dbReference type="Google" id="ProtNLM"/>
    </source>
</evidence>
<evidence type="ECO:0000313" key="2">
    <source>
        <dbReference type="EMBL" id="KTC85843.1"/>
    </source>
</evidence>
<dbReference type="SUPFAM" id="SSF111038">
    <property type="entry name" value="YjbQ-like"/>
    <property type="match status" value="1"/>
</dbReference>
<protein>
    <recommendedName>
        <fullName evidence="4">Secondary thiamine-phosphate synthase enzyme</fullName>
    </recommendedName>
</protein>
<dbReference type="PANTHER" id="PTHR30615">
    <property type="entry name" value="UNCHARACTERIZED PROTEIN YJBQ-RELATED"/>
    <property type="match status" value="1"/>
</dbReference>
<reference evidence="2 3" key="1">
    <citation type="submission" date="2015-11" db="EMBL/GenBank/DDBJ databases">
        <title>Genomic analysis of 38 Legionella species identifies large and diverse effector repertoires.</title>
        <authorList>
            <person name="Burstein D."/>
            <person name="Amaro F."/>
            <person name="Zusman T."/>
            <person name="Lifshitz Z."/>
            <person name="Cohen O."/>
            <person name="Gilbert J.A."/>
            <person name="Pupko T."/>
            <person name="Shuman H.A."/>
            <person name="Segal G."/>
        </authorList>
    </citation>
    <scope>NUCLEOTIDE SEQUENCE [LARGE SCALE GENOMIC DNA]</scope>
    <source>
        <strain evidence="2 3">ATCC 700990</strain>
    </source>
</reference>
<dbReference type="PANTHER" id="PTHR30615:SF8">
    <property type="entry name" value="UPF0047 PROTEIN C4A8.02C"/>
    <property type="match status" value="1"/>
</dbReference>
<dbReference type="NCBIfam" id="TIGR00149">
    <property type="entry name" value="TIGR00149_YjbQ"/>
    <property type="match status" value="1"/>
</dbReference>
<dbReference type="InterPro" id="IPR035917">
    <property type="entry name" value="YjbQ-like_sf"/>
</dbReference>
<accession>A0A0W0SRC6</accession>
<dbReference type="Proteomes" id="UP000054736">
    <property type="component" value="Unassembled WGS sequence"/>
</dbReference>
<comment type="caution">
    <text evidence="2">The sequence shown here is derived from an EMBL/GenBank/DDBJ whole genome shotgun (WGS) entry which is preliminary data.</text>
</comment>
<comment type="similarity">
    <text evidence="1">Belongs to the UPF0047 family.</text>
</comment>
<gene>
    <name evidence="2" type="ORF">Ldro_2168</name>
</gene>
<evidence type="ECO:0000313" key="3">
    <source>
        <dbReference type="Proteomes" id="UP000054736"/>
    </source>
</evidence>
<proteinExistence type="inferred from homology"/>
<name>A0A0W0SRC6_9GAMM</name>
<organism evidence="2 3">
    <name type="scientific">Legionella drozanskii LLAP-1</name>
    <dbReference type="NCBI Taxonomy" id="1212489"/>
    <lineage>
        <taxon>Bacteria</taxon>
        <taxon>Pseudomonadati</taxon>
        <taxon>Pseudomonadota</taxon>
        <taxon>Gammaproteobacteria</taxon>
        <taxon>Legionellales</taxon>
        <taxon>Legionellaceae</taxon>
        <taxon>Legionella</taxon>
    </lineage>
</organism>
<keyword evidence="3" id="KW-1185">Reference proteome</keyword>
<dbReference type="Gene3D" id="2.60.120.460">
    <property type="entry name" value="YjbQ-like"/>
    <property type="match status" value="1"/>
</dbReference>
<dbReference type="RefSeq" id="WP_341273412.1">
    <property type="nucleotide sequence ID" value="NZ_CAAAIU010000001.1"/>
</dbReference>